<feature type="compositionally biased region" description="Low complexity" evidence="7">
    <location>
        <begin position="518"/>
        <end position="532"/>
    </location>
</feature>
<dbReference type="GO" id="GO:0110031">
    <property type="term" value="P:negative regulation of G2/MI transition of meiotic cell cycle"/>
    <property type="evidence" value="ECO:0007669"/>
    <property type="project" value="TreeGrafter"/>
</dbReference>
<feature type="region of interest" description="Disordered" evidence="7">
    <location>
        <begin position="1"/>
        <end position="48"/>
    </location>
</feature>
<protein>
    <recommendedName>
        <fullName evidence="8">Protein kinase domain-containing protein</fullName>
    </recommendedName>
</protein>
<feature type="compositionally biased region" description="Polar residues" evidence="7">
    <location>
        <begin position="155"/>
        <end position="171"/>
    </location>
</feature>
<evidence type="ECO:0000256" key="4">
    <source>
        <dbReference type="ARBA" id="ARBA00022840"/>
    </source>
</evidence>
<keyword evidence="3" id="KW-0418">Kinase</keyword>
<dbReference type="OrthoDB" id="5337378at2759"/>
<accession>A0A8H5LUS1</accession>
<dbReference type="InterPro" id="IPR008271">
    <property type="entry name" value="Ser/Thr_kinase_AS"/>
</dbReference>
<feature type="domain" description="Protein kinase" evidence="8">
    <location>
        <begin position="820"/>
        <end position="1083"/>
    </location>
</feature>
<feature type="compositionally biased region" description="Low complexity" evidence="7">
    <location>
        <begin position="714"/>
        <end position="727"/>
    </location>
</feature>
<feature type="binding site" evidence="6">
    <location>
        <position position="852"/>
    </location>
    <ligand>
        <name>ATP</name>
        <dbReference type="ChEBI" id="CHEBI:30616"/>
    </ligand>
</feature>
<feature type="region of interest" description="Disordered" evidence="7">
    <location>
        <begin position="273"/>
        <end position="293"/>
    </location>
</feature>
<keyword evidence="4 6" id="KW-0067">ATP-binding</keyword>
<evidence type="ECO:0000256" key="2">
    <source>
        <dbReference type="ARBA" id="ARBA00022741"/>
    </source>
</evidence>
<keyword evidence="10" id="KW-1185">Reference proteome</keyword>
<dbReference type="InterPro" id="IPR017441">
    <property type="entry name" value="Protein_kinase_ATP_BS"/>
</dbReference>
<sequence>MLASTPPHPFSNSPRDSSMSPSCRSHHRSSRPSSNLDSSIHPPSPLHHRLRLPVQQQHSMDNYLQSPFRTPMSHPATQGMLGHAVDSPFDSPTVSPLLDLSSSRTLYTPVKQHRSFDEFDYDDSFSSTLVYTPKYTPSTAGLKRKSPSTRRTPLRQHSLTPLNIASSTNPHGSKLDRLAPLSPPQFQIRTPQTKKETEAYIRNQTDTMTRLKISDLNTSEDDSEADNDSGCDLGADAQEDALFLGGETLKDETSNFNKALRREGMIKDEEVAEAVSPGGHITKRRARRRPLSDELLESVRGTTGIFNSTPSSKNVLAFPSSSNNIRDSLPSPSSECDSPAPRLRLSQKPPQPPNPPQPNRPRVPFARVDSATLFFGPLVSDTASPPNGFRQRVSASISSNNSGDINFSPAKRSQMLNRHSYAGSGSTQAWTTMRSRSSAISPQSSPPNACDTEHYETEDDDYMMVDDDAELPANSSFTFSVTDEGTPSPRRTGRISDVISKKYARDSGIVLSDDEEMSFSGESASNSSEHLSAMPGASTSIGSVYSDADDEDGLVTPGVGPRLSSGWPDAIIVNGDEDTNGDPNGQDVDAFILRTLAAASKTVPEVKKAPGTPVKKAKISYLGGKRPWQSAVAHKVGLGIADKKGKAPRKSMPAVFPPLGRRGGKSGDMTDSDSDYDESPSSRKDKYSGIGLGRPTAPTPKDSVTRTRWLMRRSSSGAFSSGSDSMSVIATPTRPHGTDTLRPPSRLPIQYSPSKNRHKFSPARSTSSSSASSATTINSPTTSLRTLPIFGGHKLQGSRTRRQSQPSYDQERPGRFECEFVEVAEVGSGEFGKVIKARTKTGDTNELYAIKKSKRFEGVKHRLRLREEVDTLRHLSEANGRHRHPNVLAFIDSWEEDEHLFIWTELCEWGNFAHFLWEYGRVYPRLDEARVWKIIVDLSNGLRFIHDSGVIHLDLKPANIFVTREGRFKIGDFGMASLWPRPAHAAGSGFEREGDKLYLAPEVLQGQYGKAADIFSFGMTILETASNIVVPDQGEAWHRLRREDFSQVDLQTSPELLRLMQHMMRRDPTLRVDIQVVYEHPVVARARTKMEELYSAARAAGSSVFAASPLASVAEGFLEDILDL</sequence>
<evidence type="ECO:0000256" key="7">
    <source>
        <dbReference type="SAM" id="MobiDB-lite"/>
    </source>
</evidence>
<keyword evidence="1" id="KW-0808">Transferase</keyword>
<dbReference type="InterPro" id="IPR000719">
    <property type="entry name" value="Prot_kinase_dom"/>
</dbReference>
<feature type="compositionally biased region" description="Pro residues" evidence="7">
    <location>
        <begin position="349"/>
        <end position="361"/>
    </location>
</feature>
<reference evidence="9 10" key="1">
    <citation type="journal article" date="2020" name="ISME J.">
        <title>Uncovering the hidden diversity of litter-decomposition mechanisms in mushroom-forming fungi.</title>
        <authorList>
            <person name="Floudas D."/>
            <person name="Bentzer J."/>
            <person name="Ahren D."/>
            <person name="Johansson T."/>
            <person name="Persson P."/>
            <person name="Tunlid A."/>
        </authorList>
    </citation>
    <scope>NUCLEOTIDE SEQUENCE [LARGE SCALE GENOMIC DNA]</scope>
    <source>
        <strain evidence="9 10">CBS 291.85</strain>
    </source>
</reference>
<dbReference type="GO" id="GO:0005737">
    <property type="term" value="C:cytoplasm"/>
    <property type="evidence" value="ECO:0007669"/>
    <property type="project" value="TreeGrafter"/>
</dbReference>
<dbReference type="GO" id="GO:0005634">
    <property type="term" value="C:nucleus"/>
    <property type="evidence" value="ECO:0007669"/>
    <property type="project" value="TreeGrafter"/>
</dbReference>
<evidence type="ECO:0000256" key="6">
    <source>
        <dbReference type="PROSITE-ProRule" id="PRU10141"/>
    </source>
</evidence>
<feature type="compositionally biased region" description="Polar residues" evidence="7">
    <location>
        <begin position="393"/>
        <end position="405"/>
    </location>
</feature>
<feature type="region of interest" description="Disordered" evidence="7">
    <location>
        <begin position="136"/>
        <end position="185"/>
    </location>
</feature>
<proteinExistence type="inferred from homology"/>
<dbReference type="GO" id="GO:0005524">
    <property type="term" value="F:ATP binding"/>
    <property type="evidence" value="ECO:0007669"/>
    <property type="project" value="UniProtKB-UniRule"/>
</dbReference>
<gene>
    <name evidence="9" type="ORF">D9758_001951</name>
</gene>
<dbReference type="Proteomes" id="UP000559256">
    <property type="component" value="Unassembled WGS sequence"/>
</dbReference>
<evidence type="ECO:0000313" key="9">
    <source>
        <dbReference type="EMBL" id="KAF5370775.1"/>
    </source>
</evidence>
<dbReference type="PROSITE" id="PS50011">
    <property type="entry name" value="PROTEIN_KINASE_DOM"/>
    <property type="match status" value="1"/>
</dbReference>
<dbReference type="PROSITE" id="PS00107">
    <property type="entry name" value="PROTEIN_KINASE_ATP"/>
    <property type="match status" value="1"/>
</dbReference>
<feature type="compositionally biased region" description="Low complexity" evidence="7">
    <location>
        <begin position="31"/>
        <end position="41"/>
    </location>
</feature>
<organism evidence="9 10">
    <name type="scientific">Tetrapyrgos nigripes</name>
    <dbReference type="NCBI Taxonomy" id="182062"/>
    <lineage>
        <taxon>Eukaryota</taxon>
        <taxon>Fungi</taxon>
        <taxon>Dikarya</taxon>
        <taxon>Basidiomycota</taxon>
        <taxon>Agaricomycotina</taxon>
        <taxon>Agaricomycetes</taxon>
        <taxon>Agaricomycetidae</taxon>
        <taxon>Agaricales</taxon>
        <taxon>Marasmiineae</taxon>
        <taxon>Marasmiaceae</taxon>
        <taxon>Tetrapyrgos</taxon>
    </lineage>
</organism>
<feature type="region of interest" description="Disordered" evidence="7">
    <location>
        <begin position="64"/>
        <end position="87"/>
    </location>
</feature>
<dbReference type="InterPro" id="IPR011009">
    <property type="entry name" value="Kinase-like_dom_sf"/>
</dbReference>
<keyword evidence="2 6" id="KW-0547">Nucleotide-binding</keyword>
<evidence type="ECO:0000256" key="1">
    <source>
        <dbReference type="ARBA" id="ARBA00022679"/>
    </source>
</evidence>
<comment type="caution">
    <text evidence="9">The sequence shown here is derived from an EMBL/GenBank/DDBJ whole genome shotgun (WGS) entry which is preliminary data.</text>
</comment>
<evidence type="ECO:0000259" key="8">
    <source>
        <dbReference type="PROSITE" id="PS50011"/>
    </source>
</evidence>
<dbReference type="GO" id="GO:0004713">
    <property type="term" value="F:protein tyrosine kinase activity"/>
    <property type="evidence" value="ECO:0007669"/>
    <property type="project" value="TreeGrafter"/>
</dbReference>
<dbReference type="PANTHER" id="PTHR11042:SF190">
    <property type="entry name" value="MITOSIS INHIBITOR PROTEIN KINASE MIK1"/>
    <property type="match status" value="1"/>
</dbReference>
<feature type="region of interest" description="Disordered" evidence="7">
    <location>
        <begin position="318"/>
        <end position="364"/>
    </location>
</feature>
<evidence type="ECO:0000313" key="10">
    <source>
        <dbReference type="Proteomes" id="UP000559256"/>
    </source>
</evidence>
<dbReference type="AlphaFoldDB" id="A0A8H5LUS1"/>
<feature type="compositionally biased region" description="Polar residues" evidence="7">
    <location>
        <begin position="423"/>
        <end position="434"/>
    </location>
</feature>
<feature type="compositionally biased region" description="Low complexity" evidence="7">
    <location>
        <begin position="10"/>
        <end position="23"/>
    </location>
</feature>
<dbReference type="Gene3D" id="1.10.510.10">
    <property type="entry name" value="Transferase(Phosphotransferase) domain 1"/>
    <property type="match status" value="1"/>
</dbReference>
<feature type="region of interest" description="Disordered" evidence="7">
    <location>
        <begin position="378"/>
        <end position="406"/>
    </location>
</feature>
<name>A0A8H5LUS1_9AGAR</name>
<evidence type="ECO:0000256" key="3">
    <source>
        <dbReference type="ARBA" id="ARBA00022777"/>
    </source>
</evidence>
<dbReference type="InterPro" id="IPR050339">
    <property type="entry name" value="CC_SR_Kinase"/>
</dbReference>
<feature type="compositionally biased region" description="Low complexity" evidence="7">
    <location>
        <begin position="762"/>
        <end position="783"/>
    </location>
</feature>
<feature type="compositionally biased region" description="Low complexity" evidence="7">
    <location>
        <begin position="435"/>
        <end position="447"/>
    </location>
</feature>
<evidence type="ECO:0000256" key="5">
    <source>
        <dbReference type="ARBA" id="ARBA00037982"/>
    </source>
</evidence>
<feature type="region of interest" description="Disordered" evidence="7">
    <location>
        <begin position="515"/>
        <end position="535"/>
    </location>
</feature>
<feature type="region of interest" description="Disordered" evidence="7">
    <location>
        <begin position="420"/>
        <end position="454"/>
    </location>
</feature>
<dbReference type="EMBL" id="JAACJM010000010">
    <property type="protein sequence ID" value="KAF5370775.1"/>
    <property type="molecule type" value="Genomic_DNA"/>
</dbReference>
<dbReference type="PANTHER" id="PTHR11042">
    <property type="entry name" value="EUKARYOTIC TRANSLATION INITIATION FACTOR 2-ALPHA KINASE EIF2-ALPHA KINASE -RELATED"/>
    <property type="match status" value="1"/>
</dbReference>
<dbReference type="Gene3D" id="3.30.200.20">
    <property type="entry name" value="Phosphorylase Kinase, domain 1"/>
    <property type="match status" value="1"/>
</dbReference>
<dbReference type="PROSITE" id="PS00108">
    <property type="entry name" value="PROTEIN_KINASE_ST"/>
    <property type="match status" value="1"/>
</dbReference>
<dbReference type="Pfam" id="PF00069">
    <property type="entry name" value="Pkinase"/>
    <property type="match status" value="1"/>
</dbReference>
<feature type="compositionally biased region" description="Polar residues" evidence="7">
    <location>
        <begin position="318"/>
        <end position="336"/>
    </location>
</feature>
<comment type="similarity">
    <text evidence="5">Belongs to the protein kinase superfamily. Ser/Thr protein kinase family. GCN2 subfamily.</text>
</comment>
<feature type="compositionally biased region" description="Basic residues" evidence="7">
    <location>
        <begin position="142"/>
        <end position="154"/>
    </location>
</feature>
<dbReference type="SUPFAM" id="SSF56112">
    <property type="entry name" value="Protein kinase-like (PK-like)"/>
    <property type="match status" value="1"/>
</dbReference>
<dbReference type="SMART" id="SM00220">
    <property type="entry name" value="S_TKc"/>
    <property type="match status" value="1"/>
</dbReference>
<feature type="region of interest" description="Disordered" evidence="7">
    <location>
        <begin position="642"/>
        <end position="812"/>
    </location>
</feature>